<feature type="compositionally biased region" description="Basic and acidic residues" evidence="1">
    <location>
        <begin position="115"/>
        <end position="125"/>
    </location>
</feature>
<accession>A0A6J8E3C8</accession>
<reference evidence="2 3" key="1">
    <citation type="submission" date="2020-06" db="EMBL/GenBank/DDBJ databases">
        <authorList>
            <person name="Li R."/>
            <person name="Bekaert M."/>
        </authorList>
    </citation>
    <scope>NUCLEOTIDE SEQUENCE [LARGE SCALE GENOMIC DNA]</scope>
    <source>
        <strain evidence="3">wild</strain>
    </source>
</reference>
<evidence type="ECO:0000313" key="3">
    <source>
        <dbReference type="Proteomes" id="UP000507470"/>
    </source>
</evidence>
<feature type="region of interest" description="Disordered" evidence="1">
    <location>
        <begin position="97"/>
        <end position="130"/>
    </location>
</feature>
<dbReference type="EMBL" id="CACVKT020008361">
    <property type="protein sequence ID" value="CAC5414970.1"/>
    <property type="molecule type" value="Genomic_DNA"/>
</dbReference>
<gene>
    <name evidence="2" type="ORF">MCOR_47697</name>
</gene>
<evidence type="ECO:0000256" key="1">
    <source>
        <dbReference type="SAM" id="MobiDB-lite"/>
    </source>
</evidence>
<proteinExistence type="predicted"/>
<feature type="compositionally biased region" description="Low complexity" evidence="1">
    <location>
        <begin position="103"/>
        <end position="114"/>
    </location>
</feature>
<evidence type="ECO:0000313" key="2">
    <source>
        <dbReference type="EMBL" id="CAC5414970.1"/>
    </source>
</evidence>
<organism evidence="2 3">
    <name type="scientific">Mytilus coruscus</name>
    <name type="common">Sea mussel</name>
    <dbReference type="NCBI Taxonomy" id="42192"/>
    <lineage>
        <taxon>Eukaryota</taxon>
        <taxon>Metazoa</taxon>
        <taxon>Spiralia</taxon>
        <taxon>Lophotrochozoa</taxon>
        <taxon>Mollusca</taxon>
        <taxon>Bivalvia</taxon>
        <taxon>Autobranchia</taxon>
        <taxon>Pteriomorphia</taxon>
        <taxon>Mytilida</taxon>
        <taxon>Mytiloidea</taxon>
        <taxon>Mytilidae</taxon>
        <taxon>Mytilinae</taxon>
        <taxon>Mytilus</taxon>
    </lineage>
</organism>
<sequence length="247" mass="28350">MAKRNRLSASSTDSWETDWTKCRLCPEDTTYPMKSSDEGYKILSKNIPLCYEVNALPIPLDIRRLNDGEGIESTMKKKNAKYHNLFRKFNNTNLERAQKRHMSPIPSGSSSESVYPRDRAKKSQTEAESNCTQYENMMKETALAKLVTYIYLRNSKKNSEGSLVFRLADLPNLYEERLTELGSSSAQVHSTRLNDKLLQKMPELEAHTKGRDVLLMFEKDIGPAIAFACDYIDTMHMEKTAEMIRCQ</sequence>
<name>A0A6J8E3C8_MYTCO</name>
<dbReference type="PANTHER" id="PTHR47018">
    <property type="entry name" value="CXC DOMAIN-CONTAINING PROTEIN-RELATED"/>
    <property type="match status" value="1"/>
</dbReference>
<dbReference type="Proteomes" id="UP000507470">
    <property type="component" value="Unassembled WGS sequence"/>
</dbReference>
<dbReference type="AlphaFoldDB" id="A0A6J8E3C8"/>
<keyword evidence="3" id="KW-1185">Reference proteome</keyword>
<protein>
    <submittedName>
        <fullName evidence="2">Uncharacterized protein</fullName>
    </submittedName>
</protein>